<evidence type="ECO:0000313" key="2">
    <source>
        <dbReference type="Proteomes" id="UP000801864"/>
    </source>
</evidence>
<protein>
    <submittedName>
        <fullName evidence="1">Uncharacterized protein</fullName>
    </submittedName>
</protein>
<keyword evidence="2" id="KW-1185">Reference proteome</keyword>
<dbReference type="AlphaFoldDB" id="A0A9P4XK53"/>
<dbReference type="EMBL" id="QLNT01000005">
    <property type="protein sequence ID" value="KAF3073970.1"/>
    <property type="molecule type" value="Genomic_DNA"/>
</dbReference>
<sequence>MKIVGIRNQQTALSWRIRSASETVLVRGPKGKGPERSGDSIRLGSMSSSQWGLHLDFGAVLTVEETRGE</sequence>
<reference evidence="1 2" key="1">
    <citation type="submission" date="2018-06" db="EMBL/GenBank/DDBJ databases">
        <title>Genome analysis of cellulolytic fungus Trichoderma lentiforme CFAM-422.</title>
        <authorList>
            <person name="Steindorff A.S."/>
            <person name="Formighieri E.F."/>
            <person name="Midorikawa G.E.O."/>
            <person name="Tamietti M.S."/>
            <person name="Ramos E.Z."/>
            <person name="Silva A.S."/>
            <person name="Bon E.P.S."/>
            <person name="Mendes T.D."/>
            <person name="Damaso M.C.T."/>
            <person name="Favaro L.C.L."/>
        </authorList>
    </citation>
    <scope>NUCLEOTIDE SEQUENCE [LARGE SCALE GENOMIC DNA]</scope>
    <source>
        <strain evidence="1 2">CFAM-422</strain>
    </source>
</reference>
<evidence type="ECO:0000313" key="1">
    <source>
        <dbReference type="EMBL" id="KAF3073970.1"/>
    </source>
</evidence>
<accession>A0A9P4XK53</accession>
<gene>
    <name evidence="1" type="ORF">CFAM422_003713</name>
</gene>
<organism evidence="1 2">
    <name type="scientific">Trichoderma lentiforme</name>
    <dbReference type="NCBI Taxonomy" id="1567552"/>
    <lineage>
        <taxon>Eukaryota</taxon>
        <taxon>Fungi</taxon>
        <taxon>Dikarya</taxon>
        <taxon>Ascomycota</taxon>
        <taxon>Pezizomycotina</taxon>
        <taxon>Sordariomycetes</taxon>
        <taxon>Hypocreomycetidae</taxon>
        <taxon>Hypocreales</taxon>
        <taxon>Hypocreaceae</taxon>
        <taxon>Trichoderma</taxon>
    </lineage>
</organism>
<name>A0A9P4XK53_9HYPO</name>
<dbReference type="Proteomes" id="UP000801864">
    <property type="component" value="Unassembled WGS sequence"/>
</dbReference>
<proteinExistence type="predicted"/>
<comment type="caution">
    <text evidence="1">The sequence shown here is derived from an EMBL/GenBank/DDBJ whole genome shotgun (WGS) entry which is preliminary data.</text>
</comment>